<proteinExistence type="predicted"/>
<name>A0A8C4ZNR4_GADMO</name>
<reference evidence="12" key="1">
    <citation type="submission" date="2025-08" db="UniProtKB">
        <authorList>
            <consortium name="Ensembl"/>
        </authorList>
    </citation>
    <scope>IDENTIFICATION</scope>
</reference>
<keyword evidence="9" id="KW-0966">Cell projection</keyword>
<gene>
    <name evidence="12" type="primary">evc</name>
</gene>
<feature type="region of interest" description="Disordered" evidence="10">
    <location>
        <begin position="72"/>
        <end position="99"/>
    </location>
</feature>
<dbReference type="OMA" id="KDGQVWS"/>
<dbReference type="Proteomes" id="UP000694546">
    <property type="component" value="Chromosome 13"/>
</dbReference>
<feature type="region of interest" description="Disordered" evidence="10">
    <location>
        <begin position="803"/>
        <end position="823"/>
    </location>
</feature>
<evidence type="ECO:0000256" key="1">
    <source>
        <dbReference type="ARBA" id="ARBA00004120"/>
    </source>
</evidence>
<evidence type="ECO:0000256" key="4">
    <source>
        <dbReference type="ARBA" id="ARBA00022490"/>
    </source>
</evidence>
<feature type="region of interest" description="Disordered" evidence="10">
    <location>
        <begin position="447"/>
        <end position="466"/>
    </location>
</feature>
<evidence type="ECO:0000313" key="12">
    <source>
        <dbReference type="Ensembl" id="ENSGMOP00000018631.2"/>
    </source>
</evidence>
<keyword evidence="8" id="KW-0206">Cytoskeleton</keyword>
<comment type="subcellular location">
    <subcellularLocation>
        <location evidence="2">Cell membrane</location>
        <topology evidence="2">Single-pass membrane protein</topology>
    </subcellularLocation>
    <subcellularLocation>
        <location evidence="1">Cytoplasm</location>
        <location evidence="1">Cytoskeleton</location>
        <location evidence="1">Cilium basal body</location>
    </subcellularLocation>
</comment>
<keyword evidence="3" id="KW-1003">Cell membrane</keyword>
<reference evidence="12" key="2">
    <citation type="submission" date="2025-09" db="UniProtKB">
        <authorList>
            <consortium name="Ensembl"/>
        </authorList>
    </citation>
    <scope>IDENTIFICATION</scope>
</reference>
<feature type="compositionally biased region" description="Basic and acidic residues" evidence="10">
    <location>
        <begin position="686"/>
        <end position="697"/>
    </location>
</feature>
<feature type="region of interest" description="Disordered" evidence="10">
    <location>
        <begin position="130"/>
        <end position="170"/>
    </location>
</feature>
<dbReference type="PANTHER" id="PTHR16795">
    <property type="entry name" value="LIMBIN/ELLIS-VAN CREVELD PROTEIN"/>
    <property type="match status" value="1"/>
</dbReference>
<dbReference type="GeneTree" id="ENSGT00940000154127"/>
<keyword evidence="6 11" id="KW-1133">Transmembrane helix</keyword>
<evidence type="ECO:0000256" key="6">
    <source>
        <dbReference type="ARBA" id="ARBA00022989"/>
    </source>
</evidence>
<evidence type="ECO:0000256" key="2">
    <source>
        <dbReference type="ARBA" id="ARBA00004162"/>
    </source>
</evidence>
<dbReference type="GO" id="GO:0098797">
    <property type="term" value="C:plasma membrane protein complex"/>
    <property type="evidence" value="ECO:0007669"/>
    <property type="project" value="TreeGrafter"/>
</dbReference>
<feature type="compositionally biased region" description="Polar residues" evidence="10">
    <location>
        <begin position="149"/>
        <end position="170"/>
    </location>
</feature>
<keyword evidence="13" id="KW-1185">Reference proteome</keyword>
<evidence type="ECO:0000256" key="7">
    <source>
        <dbReference type="ARBA" id="ARBA00023136"/>
    </source>
</evidence>
<dbReference type="GO" id="GO:0007224">
    <property type="term" value="P:smoothened signaling pathway"/>
    <property type="evidence" value="ECO:0007669"/>
    <property type="project" value="InterPro"/>
</dbReference>
<dbReference type="PANTHER" id="PTHR16795:SF13">
    <property type="entry name" value="EVC COMPLEX MEMBER EVC"/>
    <property type="match status" value="1"/>
</dbReference>
<evidence type="ECO:0000256" key="8">
    <source>
        <dbReference type="ARBA" id="ARBA00023212"/>
    </source>
</evidence>
<dbReference type="RefSeq" id="XP_030230202.1">
    <property type="nucleotide sequence ID" value="XM_030374342.1"/>
</dbReference>
<evidence type="ECO:0000256" key="3">
    <source>
        <dbReference type="ARBA" id="ARBA00022475"/>
    </source>
</evidence>
<keyword evidence="4" id="KW-0963">Cytoplasm</keyword>
<evidence type="ECO:0000256" key="11">
    <source>
        <dbReference type="SAM" id="Phobius"/>
    </source>
</evidence>
<feature type="region of interest" description="Disordered" evidence="10">
    <location>
        <begin position="675"/>
        <end position="697"/>
    </location>
</feature>
<feature type="compositionally biased region" description="Basic and acidic residues" evidence="10">
    <location>
        <begin position="964"/>
        <end position="973"/>
    </location>
</feature>
<evidence type="ECO:0000256" key="9">
    <source>
        <dbReference type="ARBA" id="ARBA00023273"/>
    </source>
</evidence>
<feature type="transmembrane region" description="Helical" evidence="11">
    <location>
        <begin position="24"/>
        <end position="50"/>
    </location>
</feature>
<dbReference type="GO" id="GO:0060170">
    <property type="term" value="C:ciliary membrane"/>
    <property type="evidence" value="ECO:0007669"/>
    <property type="project" value="TreeGrafter"/>
</dbReference>
<feature type="region of interest" description="Disordered" evidence="10">
    <location>
        <begin position="943"/>
        <end position="973"/>
    </location>
</feature>
<dbReference type="OrthoDB" id="8910527at2759"/>
<dbReference type="Ensembl" id="ENSGMOT00000019088.2">
    <property type="protein sequence ID" value="ENSGMOP00000018631.2"/>
    <property type="gene ID" value="ENSGMOG00000017311.2"/>
</dbReference>
<organism evidence="12 13">
    <name type="scientific">Gadus morhua</name>
    <name type="common">Atlantic cod</name>
    <dbReference type="NCBI Taxonomy" id="8049"/>
    <lineage>
        <taxon>Eukaryota</taxon>
        <taxon>Metazoa</taxon>
        <taxon>Chordata</taxon>
        <taxon>Craniata</taxon>
        <taxon>Vertebrata</taxon>
        <taxon>Euteleostomi</taxon>
        <taxon>Actinopterygii</taxon>
        <taxon>Neopterygii</taxon>
        <taxon>Teleostei</taxon>
        <taxon>Neoteleostei</taxon>
        <taxon>Acanthomorphata</taxon>
        <taxon>Zeiogadaria</taxon>
        <taxon>Gadariae</taxon>
        <taxon>Gadiformes</taxon>
        <taxon>Gadoidei</taxon>
        <taxon>Gadidae</taxon>
        <taxon>Gadus</taxon>
    </lineage>
</organism>
<evidence type="ECO:0000256" key="10">
    <source>
        <dbReference type="SAM" id="MobiDB-lite"/>
    </source>
</evidence>
<keyword evidence="5 11" id="KW-0812">Transmembrane</keyword>
<sequence>MTNQNAVAECAIDVLVTFPESVQIFTGLLTALTVSGGLLGIVTAALLYVFCLKPMLLTRQGNNARRLLEPAEENVDNHQSDHISNNRKDVTSSSAAKVEKKMPPINSDVAAFASRAKVVYPINQKYRPLADGASNPSVHERSKLPAGSNEDSSTGESLSQEQDNDDSSQFISSSLVPRSLQNQSFSRAPHYPHTLTQTGFEGRIGLYCLALQDVQQQCCGLQEEKCQIFLRMVKMICSQRFPKNKNEEDFFKNLIVMQEKEVETLRKRLTSKTASEKTAETDSPCTLEEIERTHKDLLEHGLQMTEVFGQQVEHLCQHLLGKDSVLPTEEAQAIINSLIHTLVLLENHWMAAQEAGLKSIQQRLLWWEELMYLFQAKPALLRQEVSLRQALVATALEQLSGEDTLTFDLMEKMLSEMQCSLKECLELCTEDCVKKAKELASEKWRRTESKSQKLQSSQARERSQALDSAQAHGDLHHFIKVYKELQAKHRQQSISLELKQDDRVVEALCDLWRKLHSSWSRRVGEEAKKVFLGSLAPRPQLSVEHCSKLWLDLEDKLATQRQQAEVGTKMQLEDMRAQMDQDRQLWGEETAVVLACLRHLTEQQMKMLQTTVVRQSYMLDRPVGMLLEKKQERLLVAVQTHFVSRHFCLHVLREMRLSKLKALAQTDFRDLLREDHNQSQENDNSATKDQRKDSGASLAERHLGAESQLVDHSFQQEFLSELETGTELLQRHAQLLVGNALSHRVWGRMGATAPLEWPTRPQDTDGLKHHLAEVASESVYLTKDSLSALVQGYYSHMEDVTTRLQEEQSSTRQSVREENARRESSHLFHQGLLRELANWERNLTSKEFQKRVEQHKRKLLEHYDLGQEVLFETLRQQRVSEDQAMEKVKAQLLEAEEAFITEVASLARVSLQNTRLDPTIQEENSDVVSHDIMNLLALNPDLDPAKNPSLTPTVATAPKAPQKKNRERESQLI</sequence>
<evidence type="ECO:0000256" key="5">
    <source>
        <dbReference type="ARBA" id="ARBA00022692"/>
    </source>
</evidence>
<feature type="compositionally biased region" description="Basic and acidic residues" evidence="10">
    <location>
        <begin position="814"/>
        <end position="823"/>
    </location>
</feature>
<accession>A0A8C4ZNR4</accession>
<dbReference type="AlphaFoldDB" id="A0A8C4ZNR4"/>
<dbReference type="GeneID" id="115556922"/>
<keyword evidence="7 11" id="KW-0472">Membrane</keyword>
<dbReference type="InterPro" id="IPR026501">
    <property type="entry name" value="Limbin/EVC"/>
</dbReference>
<evidence type="ECO:0000313" key="13">
    <source>
        <dbReference type="Proteomes" id="UP000694546"/>
    </source>
</evidence>
<feature type="compositionally biased region" description="Basic and acidic residues" evidence="10">
    <location>
        <begin position="75"/>
        <end position="90"/>
    </location>
</feature>
<evidence type="ECO:0008006" key="14">
    <source>
        <dbReference type="Google" id="ProtNLM"/>
    </source>
</evidence>
<protein>
    <recommendedName>
        <fullName evidence="14">Ellis-van Creveld syndrome protein</fullName>
    </recommendedName>
</protein>